<feature type="transmembrane region" description="Helical" evidence="1">
    <location>
        <begin position="32"/>
        <end position="50"/>
    </location>
</feature>
<gene>
    <name evidence="2" type="ORF">D9V32_06025</name>
</gene>
<feature type="transmembrane region" description="Helical" evidence="1">
    <location>
        <begin position="289"/>
        <end position="307"/>
    </location>
</feature>
<feature type="transmembrane region" description="Helical" evidence="1">
    <location>
        <begin position="180"/>
        <end position="199"/>
    </location>
</feature>
<feature type="transmembrane region" description="Helical" evidence="1">
    <location>
        <begin position="141"/>
        <end position="160"/>
    </location>
</feature>
<accession>A0A3L7AAR0</accession>
<dbReference type="AlphaFoldDB" id="A0A3L7AAR0"/>
<evidence type="ECO:0000313" key="3">
    <source>
        <dbReference type="Proteomes" id="UP000272503"/>
    </source>
</evidence>
<keyword evidence="3" id="KW-1185">Reference proteome</keyword>
<name>A0A3L7AAR0_9MICO</name>
<keyword evidence="1" id="KW-0812">Transmembrane</keyword>
<feature type="transmembrane region" description="Helical" evidence="1">
    <location>
        <begin position="62"/>
        <end position="87"/>
    </location>
</feature>
<dbReference type="EMBL" id="RCUX01000004">
    <property type="protein sequence ID" value="RLP76422.1"/>
    <property type="molecule type" value="Genomic_DNA"/>
</dbReference>
<organism evidence="2 3">
    <name type="scientific">Mycetocola tolaasinivorans</name>
    <dbReference type="NCBI Taxonomy" id="76635"/>
    <lineage>
        <taxon>Bacteria</taxon>
        <taxon>Bacillati</taxon>
        <taxon>Actinomycetota</taxon>
        <taxon>Actinomycetes</taxon>
        <taxon>Micrococcales</taxon>
        <taxon>Microbacteriaceae</taxon>
        <taxon>Mycetocola</taxon>
    </lineage>
</organism>
<proteinExistence type="predicted"/>
<feature type="transmembrane region" description="Helical" evidence="1">
    <location>
        <begin position="99"/>
        <end position="120"/>
    </location>
</feature>
<feature type="transmembrane region" description="Helical" evidence="1">
    <location>
        <begin position="259"/>
        <end position="282"/>
    </location>
</feature>
<sequence length="308" mass="32112">MVGGLAALIILILPLIFVPISGSPYFDPQIIYFGAPWVVLGSMLVTRFIARIRILSGGNATLVVAAALGLGGAWGMPALTFGLIQSLIEGVGTSVRYPILIPVLGACLVLVWVAVAVVVLRSSPWAPERSAATLHRIVSRVIFAIGLAIPVFMGMSLGGWDIVSALGSGVAIPMLALWSYLPGCLLGMLLASGFIAIARSVRSRAETAVDGPEEARSRRVLTALITVSLSTATLGWLLALDRVSNLIFSTHPGESIDSATPSVAITILMLLALTSAVAAFTVRAMSATVWLVSTAALLTAIALISTWI</sequence>
<keyword evidence="1" id="KW-0472">Membrane</keyword>
<feature type="transmembrane region" description="Helical" evidence="1">
    <location>
        <begin position="220"/>
        <end position="239"/>
    </location>
</feature>
<dbReference type="Proteomes" id="UP000272503">
    <property type="component" value="Unassembled WGS sequence"/>
</dbReference>
<evidence type="ECO:0000256" key="1">
    <source>
        <dbReference type="SAM" id="Phobius"/>
    </source>
</evidence>
<evidence type="ECO:0000313" key="2">
    <source>
        <dbReference type="EMBL" id="RLP76422.1"/>
    </source>
</evidence>
<reference evidence="2 3" key="1">
    <citation type="submission" date="2018-10" db="EMBL/GenBank/DDBJ databases">
        <authorList>
            <person name="Li J."/>
        </authorList>
    </citation>
    <scope>NUCLEOTIDE SEQUENCE [LARGE SCALE GENOMIC DNA]</scope>
    <source>
        <strain evidence="2 3">IF 016277</strain>
    </source>
</reference>
<keyword evidence="1" id="KW-1133">Transmembrane helix</keyword>
<protein>
    <submittedName>
        <fullName evidence="2">Uncharacterized protein</fullName>
    </submittedName>
</protein>
<comment type="caution">
    <text evidence="2">The sequence shown here is derived from an EMBL/GenBank/DDBJ whole genome shotgun (WGS) entry which is preliminary data.</text>
</comment>